<gene>
    <name evidence="10" type="ORF">UFOPK2683_00174</name>
    <name evidence="11" type="ORF">UFOPK3605_00461</name>
    <name evidence="12" type="ORF">UFOPK3897_01076</name>
</gene>
<protein>
    <submittedName>
        <fullName evidence="11">Unannotated protein</fullName>
    </submittedName>
</protein>
<dbReference type="Pfam" id="PF00528">
    <property type="entry name" value="BPD_transp_1"/>
    <property type="match status" value="1"/>
</dbReference>
<keyword evidence="7 8" id="KW-0472">Membrane</keyword>
<feature type="transmembrane region" description="Helical" evidence="8">
    <location>
        <begin position="163"/>
        <end position="183"/>
    </location>
</feature>
<dbReference type="InterPro" id="IPR005672">
    <property type="entry name" value="Phosphate_PstA"/>
</dbReference>
<evidence type="ECO:0000256" key="4">
    <source>
        <dbReference type="ARBA" id="ARBA00022475"/>
    </source>
</evidence>
<reference evidence="11" key="1">
    <citation type="submission" date="2020-05" db="EMBL/GenBank/DDBJ databases">
        <authorList>
            <person name="Chiriac C."/>
            <person name="Salcher M."/>
            <person name="Ghai R."/>
            <person name="Kavagutti S V."/>
        </authorList>
    </citation>
    <scope>NUCLEOTIDE SEQUENCE</scope>
</reference>
<organism evidence="11">
    <name type="scientific">freshwater metagenome</name>
    <dbReference type="NCBI Taxonomy" id="449393"/>
    <lineage>
        <taxon>unclassified sequences</taxon>
        <taxon>metagenomes</taxon>
        <taxon>ecological metagenomes</taxon>
    </lineage>
</organism>
<dbReference type="PANTHER" id="PTHR43470:SF5">
    <property type="entry name" value="PHOSPHATE TRANSPORT SYSTEM PERMEASE PROTEIN PSTA"/>
    <property type="match status" value="1"/>
</dbReference>
<evidence type="ECO:0000256" key="1">
    <source>
        <dbReference type="ARBA" id="ARBA00004651"/>
    </source>
</evidence>
<sequence length="319" mass="33776">MSTPDIAISQRITTQRALRGRKVDPANIIFEIALILSLLTSLGFVILLLATVFSDGVGVFQERGFGFFTSNLSRIPEQAGIAQALFGSAALAVIVVLVAFPLGITTAVYLEEYAPDNKFMTLVRLNIRNLAGVPSVVYGLLGLAVFVKLLGTDMAGGTGITGGRTIISGGLTLSVLVLPIVVITSSEALRAVPASLREGAYGVGATKWEVTKKLVLPNALPGILTGTVLSLSRAIGETAPLILVGAFYGTFFTTGDTGTLGKFTTTYTALPQVIYQWATEAQSEFNVELTSAAICVLIGLTFVANIAAILLRNRYEKRW</sequence>
<feature type="transmembrane region" description="Helical" evidence="8">
    <location>
        <begin position="289"/>
        <end position="311"/>
    </location>
</feature>
<dbReference type="EMBL" id="CAFBOF010000024">
    <property type="protein sequence ID" value="CAB4980383.1"/>
    <property type="molecule type" value="Genomic_DNA"/>
</dbReference>
<keyword evidence="6 8" id="KW-1133">Transmembrane helix</keyword>
<dbReference type="NCBIfam" id="TIGR00974">
    <property type="entry name" value="3a0107s02c"/>
    <property type="match status" value="1"/>
</dbReference>
<evidence type="ECO:0000256" key="7">
    <source>
        <dbReference type="ARBA" id="ARBA00023136"/>
    </source>
</evidence>
<evidence type="ECO:0000313" key="11">
    <source>
        <dbReference type="EMBL" id="CAB4900579.1"/>
    </source>
</evidence>
<keyword evidence="3" id="KW-0813">Transport</keyword>
<evidence type="ECO:0000259" key="9">
    <source>
        <dbReference type="PROSITE" id="PS50928"/>
    </source>
</evidence>
<comment type="subcellular location">
    <subcellularLocation>
        <location evidence="1">Cell membrane</location>
        <topology evidence="1">Multi-pass membrane protein</topology>
    </subcellularLocation>
</comment>
<feature type="domain" description="ABC transmembrane type-1" evidence="9">
    <location>
        <begin position="85"/>
        <end position="308"/>
    </location>
</feature>
<dbReference type="CDD" id="cd06261">
    <property type="entry name" value="TM_PBP2"/>
    <property type="match status" value="1"/>
</dbReference>
<dbReference type="EMBL" id="CAFBMM010000012">
    <property type="protein sequence ID" value="CAB4900579.1"/>
    <property type="molecule type" value="Genomic_DNA"/>
</dbReference>
<evidence type="ECO:0000256" key="2">
    <source>
        <dbReference type="ARBA" id="ARBA00007069"/>
    </source>
</evidence>
<feature type="transmembrane region" description="Helical" evidence="8">
    <location>
        <begin position="28"/>
        <end position="53"/>
    </location>
</feature>
<dbReference type="PANTHER" id="PTHR43470">
    <property type="entry name" value="PHOSPHATE TRANSPORT SYSTEM PERMEASE PROTEIN PSTA-RELATED"/>
    <property type="match status" value="1"/>
</dbReference>
<dbReference type="PROSITE" id="PS50928">
    <property type="entry name" value="ABC_TM1"/>
    <property type="match status" value="1"/>
</dbReference>
<keyword evidence="5 8" id="KW-0812">Transmembrane</keyword>
<keyword evidence="4" id="KW-1003">Cell membrane</keyword>
<feature type="transmembrane region" description="Helical" evidence="8">
    <location>
        <begin position="84"/>
        <end position="110"/>
    </location>
</feature>
<comment type="similarity">
    <text evidence="2">Belongs to the binding-protein-dependent transport system permease family. CysTW subfamily.</text>
</comment>
<evidence type="ECO:0000256" key="6">
    <source>
        <dbReference type="ARBA" id="ARBA00022989"/>
    </source>
</evidence>
<dbReference type="InterPro" id="IPR035906">
    <property type="entry name" value="MetI-like_sf"/>
</dbReference>
<dbReference type="GO" id="GO:0005886">
    <property type="term" value="C:plasma membrane"/>
    <property type="evidence" value="ECO:0007669"/>
    <property type="project" value="UniProtKB-SubCell"/>
</dbReference>
<evidence type="ECO:0000256" key="5">
    <source>
        <dbReference type="ARBA" id="ARBA00022692"/>
    </source>
</evidence>
<dbReference type="GO" id="GO:0005315">
    <property type="term" value="F:phosphate transmembrane transporter activity"/>
    <property type="evidence" value="ECO:0007669"/>
    <property type="project" value="InterPro"/>
</dbReference>
<feature type="transmembrane region" description="Helical" evidence="8">
    <location>
        <begin position="130"/>
        <end position="151"/>
    </location>
</feature>
<dbReference type="AlphaFoldDB" id="A0A6J7GB76"/>
<evidence type="ECO:0000313" key="10">
    <source>
        <dbReference type="EMBL" id="CAB4714167.1"/>
    </source>
</evidence>
<evidence type="ECO:0000256" key="8">
    <source>
        <dbReference type="SAM" id="Phobius"/>
    </source>
</evidence>
<evidence type="ECO:0000313" key="12">
    <source>
        <dbReference type="EMBL" id="CAB4980383.1"/>
    </source>
</evidence>
<dbReference type="Gene3D" id="1.10.3720.10">
    <property type="entry name" value="MetI-like"/>
    <property type="match status" value="1"/>
</dbReference>
<dbReference type="SUPFAM" id="SSF161098">
    <property type="entry name" value="MetI-like"/>
    <property type="match status" value="1"/>
</dbReference>
<proteinExistence type="inferred from homology"/>
<dbReference type="EMBL" id="CAEZYK010000005">
    <property type="protein sequence ID" value="CAB4714167.1"/>
    <property type="molecule type" value="Genomic_DNA"/>
</dbReference>
<dbReference type="InterPro" id="IPR000515">
    <property type="entry name" value="MetI-like"/>
</dbReference>
<accession>A0A6J7GB76</accession>
<evidence type="ECO:0000256" key="3">
    <source>
        <dbReference type="ARBA" id="ARBA00022448"/>
    </source>
</evidence>
<name>A0A6J7GB76_9ZZZZ</name>
<dbReference type="GO" id="GO:0035435">
    <property type="term" value="P:phosphate ion transmembrane transport"/>
    <property type="evidence" value="ECO:0007669"/>
    <property type="project" value="InterPro"/>
</dbReference>